<dbReference type="EMBL" id="JASDCQ010000003">
    <property type="protein sequence ID" value="MDN3428013.1"/>
    <property type="molecule type" value="Genomic_DNA"/>
</dbReference>
<name>A0ABT7ZLH3_9BACL</name>
<keyword evidence="3" id="KW-1185">Reference proteome</keyword>
<sequence>MEKTLAIYIAFGAAIGFFFGGIWEAIAAIVLIYIALRIDHLIKKFEYRRQA</sequence>
<dbReference type="RefSeq" id="WP_290215074.1">
    <property type="nucleotide sequence ID" value="NZ_JASDCQ010000003.1"/>
</dbReference>
<dbReference type="Proteomes" id="UP001225873">
    <property type="component" value="Unassembled WGS sequence"/>
</dbReference>
<evidence type="ECO:0000313" key="3">
    <source>
        <dbReference type="Proteomes" id="UP001225873"/>
    </source>
</evidence>
<protein>
    <submittedName>
        <fullName evidence="2">Uncharacterized protein</fullName>
    </submittedName>
</protein>
<reference evidence="2 3" key="1">
    <citation type="submission" date="2023-03" db="EMBL/GenBank/DDBJ databases">
        <authorList>
            <person name="Uniacke-Lowe S."/>
            <person name="Ross P."/>
            <person name="Hill C."/>
        </authorList>
    </citation>
    <scope>NUCLEOTIDE SEQUENCE [LARGE SCALE GENOMIC DNA]</scope>
    <source>
        <strain evidence="2 3">APC 4016</strain>
    </source>
</reference>
<keyword evidence="1" id="KW-0472">Membrane</keyword>
<comment type="caution">
    <text evidence="2">The sequence shown here is derived from an EMBL/GenBank/DDBJ whole genome shotgun (WGS) entry which is preliminary data.</text>
</comment>
<proteinExistence type="predicted"/>
<keyword evidence="1" id="KW-0812">Transmembrane</keyword>
<feature type="transmembrane region" description="Helical" evidence="1">
    <location>
        <begin position="6"/>
        <end position="36"/>
    </location>
</feature>
<gene>
    <name evidence="2" type="ORF">QMA01_11970</name>
</gene>
<evidence type="ECO:0000256" key="1">
    <source>
        <dbReference type="SAM" id="Phobius"/>
    </source>
</evidence>
<organism evidence="2 3">
    <name type="scientific">Planococcus notacanthi</name>
    <dbReference type="NCBI Taxonomy" id="3035188"/>
    <lineage>
        <taxon>Bacteria</taxon>
        <taxon>Bacillati</taxon>
        <taxon>Bacillota</taxon>
        <taxon>Bacilli</taxon>
        <taxon>Bacillales</taxon>
        <taxon>Caryophanaceae</taxon>
        <taxon>Planococcus</taxon>
    </lineage>
</organism>
<accession>A0ABT7ZLH3</accession>
<keyword evidence="1" id="KW-1133">Transmembrane helix</keyword>
<evidence type="ECO:0000313" key="2">
    <source>
        <dbReference type="EMBL" id="MDN3428013.1"/>
    </source>
</evidence>